<feature type="chain" id="PRO_5039917761" evidence="2">
    <location>
        <begin position="20"/>
        <end position="290"/>
    </location>
</feature>
<protein>
    <submittedName>
        <fullName evidence="4">Cobalamin-binding protein</fullName>
    </submittedName>
</protein>
<dbReference type="AlphaFoldDB" id="A0A9J6RL64"/>
<dbReference type="EMBL" id="JAPTGG010000004">
    <property type="protein sequence ID" value="MCZ0864927.1"/>
    <property type="molecule type" value="Genomic_DNA"/>
</dbReference>
<proteinExistence type="predicted"/>
<dbReference type="InterPro" id="IPR050902">
    <property type="entry name" value="ABC_Transporter_SBP"/>
</dbReference>
<gene>
    <name evidence="4" type="ORF">O0V09_06925</name>
</gene>
<dbReference type="RefSeq" id="WP_258331080.1">
    <property type="nucleotide sequence ID" value="NZ_JAPTGG010000004.1"/>
</dbReference>
<evidence type="ECO:0000256" key="2">
    <source>
        <dbReference type="SAM" id="SignalP"/>
    </source>
</evidence>
<dbReference type="InterPro" id="IPR054828">
    <property type="entry name" value="Vit_B12_bind_prot"/>
</dbReference>
<comment type="caution">
    <text evidence="4">The sequence shown here is derived from an EMBL/GenBank/DDBJ whole genome shotgun (WGS) entry which is preliminary data.</text>
</comment>
<dbReference type="NCBIfam" id="NF038402">
    <property type="entry name" value="TroA_like"/>
    <property type="match status" value="1"/>
</dbReference>
<dbReference type="InterPro" id="IPR002491">
    <property type="entry name" value="ABC_transptr_periplasmic_BD"/>
</dbReference>
<dbReference type="Proteomes" id="UP001069090">
    <property type="component" value="Unassembled WGS sequence"/>
</dbReference>
<evidence type="ECO:0000313" key="5">
    <source>
        <dbReference type="Proteomes" id="UP001069090"/>
    </source>
</evidence>
<dbReference type="Gene3D" id="3.40.50.1980">
    <property type="entry name" value="Nitrogenase molybdenum iron protein domain"/>
    <property type="match status" value="2"/>
</dbReference>
<dbReference type="SUPFAM" id="SSF53807">
    <property type="entry name" value="Helical backbone' metal receptor"/>
    <property type="match status" value="1"/>
</dbReference>
<dbReference type="CDD" id="cd01144">
    <property type="entry name" value="BtuF"/>
    <property type="match status" value="1"/>
</dbReference>
<dbReference type="Pfam" id="PF01497">
    <property type="entry name" value="Peripla_BP_2"/>
    <property type="match status" value="1"/>
</dbReference>
<dbReference type="PROSITE" id="PS50983">
    <property type="entry name" value="FE_B12_PBP"/>
    <property type="match status" value="1"/>
</dbReference>
<name>A0A9J6RL64_9GAMM</name>
<sequence>MMKLLVLCIGLFNLVPALAIQVTDDSGQVIQLDKPASRVVALAPHIVELVYAVGAGDKLVGAVSYSDYPEAAKKVPRVGNYKNFSAEAILRLQPDLILAWHSGNGAERIKKIEELGIKVYWGEPQTLESVGESLRKVGLLLGEQDSGAAAKHFNEKLSALRQQYQHKNPVSVFYQVWNEPLQTLNGDSLLSDVISLCGGHNVFADEPALAPKLSVESVLHANPQVIIASGMGVERPEWLDVWLEWPQLQAVVNKQLYFIPPDILQRHTPRILQGAEIMCQKLELAREVYQ</sequence>
<evidence type="ECO:0000313" key="4">
    <source>
        <dbReference type="EMBL" id="MCZ0864927.1"/>
    </source>
</evidence>
<accession>A0A9J6RL64</accession>
<keyword evidence="1 2" id="KW-0732">Signal</keyword>
<evidence type="ECO:0000259" key="3">
    <source>
        <dbReference type="PROSITE" id="PS50983"/>
    </source>
</evidence>
<evidence type="ECO:0000256" key="1">
    <source>
        <dbReference type="ARBA" id="ARBA00022729"/>
    </source>
</evidence>
<dbReference type="PANTHER" id="PTHR30535:SF34">
    <property type="entry name" value="MOLYBDATE-BINDING PROTEIN MOLA"/>
    <property type="match status" value="1"/>
</dbReference>
<organism evidence="4 5">
    <name type="scientific">Dasania phycosphaerae</name>
    <dbReference type="NCBI Taxonomy" id="2950436"/>
    <lineage>
        <taxon>Bacteria</taxon>
        <taxon>Pseudomonadati</taxon>
        <taxon>Pseudomonadota</taxon>
        <taxon>Gammaproteobacteria</taxon>
        <taxon>Cellvibrionales</taxon>
        <taxon>Spongiibacteraceae</taxon>
        <taxon>Dasania</taxon>
    </lineage>
</organism>
<feature type="domain" description="Fe/B12 periplasmic-binding" evidence="3">
    <location>
        <begin position="38"/>
        <end position="290"/>
    </location>
</feature>
<feature type="signal peptide" evidence="2">
    <location>
        <begin position="1"/>
        <end position="19"/>
    </location>
</feature>
<keyword evidence="5" id="KW-1185">Reference proteome</keyword>
<reference evidence="4 5" key="1">
    <citation type="submission" date="2022-12" db="EMBL/GenBank/DDBJ databases">
        <title>Dasania phycosphaerae sp. nov., isolated from particulate material of the south coast of Korea.</title>
        <authorList>
            <person name="Jiang Y."/>
        </authorList>
    </citation>
    <scope>NUCLEOTIDE SEQUENCE [LARGE SCALE GENOMIC DNA]</scope>
    <source>
        <strain evidence="4 5">GY-19</strain>
    </source>
</reference>
<dbReference type="PANTHER" id="PTHR30535">
    <property type="entry name" value="VITAMIN B12-BINDING PROTEIN"/>
    <property type="match status" value="1"/>
</dbReference>